<proteinExistence type="predicted"/>
<dbReference type="InterPro" id="IPR012337">
    <property type="entry name" value="RNaseH-like_sf"/>
</dbReference>
<protein>
    <recommendedName>
        <fullName evidence="1">TTF-type domain-containing protein</fullName>
    </recommendedName>
</protein>
<reference evidence="3" key="1">
    <citation type="submission" date="2010-06" db="EMBL/GenBank/DDBJ databases">
        <authorList>
            <person name="Jiang H."/>
            <person name="Abraham K."/>
            <person name="Ali S."/>
            <person name="Alsbrooks S.L."/>
            <person name="Anim B.N."/>
            <person name="Anosike U.S."/>
            <person name="Attaway T."/>
            <person name="Bandaranaike D.P."/>
            <person name="Battles P.K."/>
            <person name="Bell S.N."/>
            <person name="Bell A.V."/>
            <person name="Beltran B."/>
            <person name="Bickham C."/>
            <person name="Bustamante Y."/>
            <person name="Caleb T."/>
            <person name="Canada A."/>
            <person name="Cardenas V."/>
            <person name="Carter K."/>
            <person name="Chacko J."/>
            <person name="Chandrabose M.N."/>
            <person name="Chavez D."/>
            <person name="Chavez A."/>
            <person name="Chen L."/>
            <person name="Chu H.-S."/>
            <person name="Claassen K.J."/>
            <person name="Cockrell R."/>
            <person name="Collins M."/>
            <person name="Cooper J.A."/>
            <person name="Cree A."/>
            <person name="Curry S.M."/>
            <person name="Da Y."/>
            <person name="Dao M.D."/>
            <person name="Das B."/>
            <person name="Davila M.-L."/>
            <person name="Davy-Carroll L."/>
            <person name="Denson S."/>
            <person name="Dinh H."/>
            <person name="Ebong V.E."/>
            <person name="Edwards J.R."/>
            <person name="Egan A."/>
            <person name="El-Daye J."/>
            <person name="Escobedo L."/>
            <person name="Fernandez S."/>
            <person name="Fernando P.R."/>
            <person name="Flagg N."/>
            <person name="Forbes L.D."/>
            <person name="Fowler R.G."/>
            <person name="Fu Q."/>
            <person name="Gabisi R.A."/>
            <person name="Ganer J."/>
            <person name="Garbino Pronczuk A."/>
            <person name="Garcia R.M."/>
            <person name="Garner T."/>
            <person name="Garrett T.E."/>
            <person name="Gonzalez D.A."/>
            <person name="Hamid H."/>
            <person name="Hawkins E.S."/>
            <person name="Hirani K."/>
            <person name="Hogues M.E."/>
            <person name="Hollins B."/>
            <person name="Hsiao C.-H."/>
            <person name="Jabil R."/>
            <person name="James M.L."/>
            <person name="Jhangiani S.N."/>
            <person name="Johnson B."/>
            <person name="Johnson Q."/>
            <person name="Joshi V."/>
            <person name="Kalu J.B."/>
            <person name="Kam C."/>
            <person name="Kashfia A."/>
            <person name="Keebler J."/>
            <person name="Kisamo H."/>
            <person name="Kovar C.L."/>
            <person name="Lago L.A."/>
            <person name="Lai C.-Y."/>
            <person name="Laidlaw J."/>
            <person name="Lara F."/>
            <person name="Le T.-K."/>
            <person name="Lee S.L."/>
            <person name="Legall F.H."/>
            <person name="Lemon S.J."/>
            <person name="Lewis L.R."/>
            <person name="Li B."/>
            <person name="Liu Y."/>
            <person name="Liu Y.-S."/>
            <person name="Lopez J."/>
            <person name="Lozado R.J."/>
            <person name="Lu J."/>
            <person name="Madu R.C."/>
            <person name="Maheshwari M."/>
            <person name="Maheshwari R."/>
            <person name="Malloy K."/>
            <person name="Martinez E."/>
            <person name="Mathew T."/>
            <person name="Mercado I.C."/>
            <person name="Mercado C."/>
            <person name="Meyer B."/>
            <person name="Montgomery K."/>
            <person name="Morgan M.B."/>
            <person name="Munidasa M."/>
            <person name="Nazareth L.V."/>
            <person name="Nelson J."/>
            <person name="Ng B.M."/>
            <person name="Nguyen N.B."/>
            <person name="Nguyen P.Q."/>
            <person name="Nguyen T."/>
            <person name="Obregon M."/>
            <person name="Okwuonu G.O."/>
            <person name="Onwere C.G."/>
            <person name="Orozco G."/>
            <person name="Parra A."/>
            <person name="Patel S."/>
            <person name="Patil S."/>
            <person name="Perez A."/>
            <person name="Perez Y."/>
            <person name="Pham C."/>
            <person name="Primus E.L."/>
            <person name="Pu L.-L."/>
            <person name="Puazo M."/>
            <person name="Qin X."/>
            <person name="Quiroz J.B."/>
            <person name="Reese J."/>
            <person name="Richards S."/>
            <person name="Rives C.M."/>
            <person name="Robberts R."/>
            <person name="Ruiz S.J."/>
            <person name="Ruiz M.J."/>
            <person name="Santibanez J."/>
            <person name="Schneider B.W."/>
            <person name="Sisson I."/>
            <person name="Smith M."/>
            <person name="Sodergren E."/>
            <person name="Song X.-Z."/>
            <person name="Song B.B."/>
            <person name="Summersgill H."/>
            <person name="Thelus R."/>
            <person name="Thornton R.D."/>
            <person name="Trejos Z.Y."/>
            <person name="Usmani K."/>
            <person name="Vattathil S."/>
            <person name="Villasana D."/>
            <person name="Walker D.L."/>
            <person name="Wang S."/>
            <person name="Wang K."/>
            <person name="White C.S."/>
            <person name="Williams A.C."/>
            <person name="Williamson J."/>
            <person name="Wilson K."/>
            <person name="Woghiren I.O."/>
            <person name="Woodworth J.R."/>
            <person name="Worley K.C."/>
            <person name="Wright R.A."/>
            <person name="Wu W."/>
            <person name="Young L."/>
            <person name="Zhang L."/>
            <person name="Zhang J."/>
            <person name="Zhu Y."/>
            <person name="Muzny D.M."/>
            <person name="Weinstock G."/>
            <person name="Gibbs R.A."/>
        </authorList>
    </citation>
    <scope>NUCLEOTIDE SEQUENCE [LARGE SCALE GENOMIC DNA]</scope>
    <source>
        <strain evidence="3">LSR1</strain>
    </source>
</reference>
<evidence type="ECO:0000259" key="1">
    <source>
        <dbReference type="SMART" id="SM00597"/>
    </source>
</evidence>
<organism evidence="2 3">
    <name type="scientific">Acyrthosiphon pisum</name>
    <name type="common">Pea aphid</name>
    <dbReference type="NCBI Taxonomy" id="7029"/>
    <lineage>
        <taxon>Eukaryota</taxon>
        <taxon>Metazoa</taxon>
        <taxon>Ecdysozoa</taxon>
        <taxon>Arthropoda</taxon>
        <taxon>Hexapoda</taxon>
        <taxon>Insecta</taxon>
        <taxon>Pterygota</taxon>
        <taxon>Neoptera</taxon>
        <taxon>Paraneoptera</taxon>
        <taxon>Hemiptera</taxon>
        <taxon>Sternorrhyncha</taxon>
        <taxon>Aphidomorpha</taxon>
        <taxon>Aphidoidea</taxon>
        <taxon>Aphididae</taxon>
        <taxon>Macrosiphini</taxon>
        <taxon>Acyrthosiphon</taxon>
    </lineage>
</organism>
<dbReference type="GO" id="GO:0046983">
    <property type="term" value="F:protein dimerization activity"/>
    <property type="evidence" value="ECO:0007669"/>
    <property type="project" value="InterPro"/>
</dbReference>
<sequence length="867" mass="98766">MFTDINEVDQVSVDNSFDNVLSSSVSTQASTHDISPGINEVDQVSVDNSFDNVLSSSVSAETSPGNLFKNDPVHFINSKLTPEEINLIIQLGPCQPCSDDLPQKHFPFDKTSRHGHFNEQWYSRLLPDGSRVIRDWLSYSPTLDTVFCLPCMLFTGHNKHKAVTTWTKVGYSTWQNGRQNIMLHEISNIHVNASITLKTKKNSMPIIPALESSRKTNVALNRQIVFELIDITLYLARHNLSFRGHREGWEEKNKGNFKDILLLMAPNSYALSSHINSIKSQGKHVCSFISWERQNQLISSISEFIGSTIRSDIKRSRMFSISIDSTFDAARKEQVSFIIRYVSHSSGNIFERLLALKESPVTTGESLFNLFELVMDREGLDWKNELVGQSYDGASNMSGEYKGLQARINVENNSAIFVWCHAHRLNLVMANAVSSSLDAVDLFGNLESIYSFIWCSKKRAALFREFQDKHYPNMQKKSMKRVATTRWGSHDAALETVLQKFDAILETLEETRKNEGSGDVKVGSTIAGFMKYFLSYRFVLTAYTFKKIFTVLSPLSKIMQSVDIDLLTVTNIVETSKHDLNFLRDDDNTFDNLYEQAQSFIDKSDYEFEVLKTTRIKKVPRKHDEKCTDERIQDPIQLFKINTVLPALDHVNNEMNKRFNPDHIGILKDISLFSLKRIEEIMKKPILLPIDSFVKLCNTYKILDINCLRTEYLQFTSRFPEIKKTLVLPAKLHTETELNKSDDEEFLFSDASSGMDDNDNKTLKENKNSKSLIYIFNLLHSTGLDSVFPHLYSAIKIAVTLPVSSCSTERSFSKMKLVKTRLRSSTSEDRLEGLVKISCENDIVIDKDLVVDIFAQKSSVLIKSLIL</sequence>
<dbReference type="Pfam" id="PF14291">
    <property type="entry name" value="DUF4371"/>
    <property type="match status" value="1"/>
</dbReference>
<dbReference type="OrthoDB" id="6599408at2759"/>
<reference evidence="2" key="2">
    <citation type="submission" date="2022-06" db="UniProtKB">
        <authorList>
            <consortium name="EnsemblMetazoa"/>
        </authorList>
    </citation>
    <scope>IDENTIFICATION</scope>
</reference>
<evidence type="ECO:0000313" key="2">
    <source>
        <dbReference type="EnsemblMetazoa" id="XP_029348194.1"/>
    </source>
</evidence>
<dbReference type="SUPFAM" id="SSF53098">
    <property type="entry name" value="Ribonuclease H-like"/>
    <property type="match status" value="1"/>
</dbReference>
<dbReference type="InterPro" id="IPR008906">
    <property type="entry name" value="HATC_C_dom"/>
</dbReference>
<dbReference type="PANTHER" id="PTHR45749">
    <property type="match status" value="1"/>
</dbReference>
<dbReference type="PANTHER" id="PTHR45749:SF37">
    <property type="entry name" value="OS05G0311600 PROTEIN"/>
    <property type="match status" value="1"/>
</dbReference>
<accession>A0A8R2JWJ5</accession>
<dbReference type="EnsemblMetazoa" id="XM_029492334.1">
    <property type="protein sequence ID" value="XP_029348194.1"/>
    <property type="gene ID" value="LOC103308095"/>
</dbReference>
<dbReference type="GeneID" id="103308095"/>
<feature type="domain" description="TTF-type" evidence="1">
    <location>
        <begin position="121"/>
        <end position="219"/>
    </location>
</feature>
<evidence type="ECO:0000313" key="3">
    <source>
        <dbReference type="Proteomes" id="UP000007819"/>
    </source>
</evidence>
<dbReference type="InterPro" id="IPR025398">
    <property type="entry name" value="DUF4371"/>
</dbReference>
<dbReference type="AlphaFoldDB" id="A0A8R2JWJ5"/>
<dbReference type="Pfam" id="PF05699">
    <property type="entry name" value="Dimer_Tnp_hAT"/>
    <property type="match status" value="1"/>
</dbReference>
<dbReference type="KEGG" id="api:103308095"/>
<dbReference type="Proteomes" id="UP000007819">
    <property type="component" value="Unassembled WGS sequence"/>
</dbReference>
<name>A0A8R2JWJ5_ACYPI</name>
<keyword evidence="3" id="KW-1185">Reference proteome</keyword>
<dbReference type="SMART" id="SM00597">
    <property type="entry name" value="ZnF_TTF"/>
    <property type="match status" value="1"/>
</dbReference>
<dbReference type="InterPro" id="IPR006580">
    <property type="entry name" value="Znf_TTF"/>
</dbReference>
<dbReference type="RefSeq" id="XP_029348194.1">
    <property type="nucleotide sequence ID" value="XM_029492334.1"/>
</dbReference>